<name>A0ACB8BLC8_9AGAM</name>
<evidence type="ECO:0000313" key="2">
    <source>
        <dbReference type="Proteomes" id="UP000790709"/>
    </source>
</evidence>
<organism evidence="1 2">
    <name type="scientific">Leucogyrophana mollusca</name>
    <dbReference type="NCBI Taxonomy" id="85980"/>
    <lineage>
        <taxon>Eukaryota</taxon>
        <taxon>Fungi</taxon>
        <taxon>Dikarya</taxon>
        <taxon>Basidiomycota</taxon>
        <taxon>Agaricomycotina</taxon>
        <taxon>Agaricomycetes</taxon>
        <taxon>Agaricomycetidae</taxon>
        <taxon>Boletales</taxon>
        <taxon>Boletales incertae sedis</taxon>
        <taxon>Leucogyrophana</taxon>
    </lineage>
</organism>
<dbReference type="Proteomes" id="UP000790709">
    <property type="component" value="Unassembled WGS sequence"/>
</dbReference>
<reference evidence="1" key="1">
    <citation type="journal article" date="2021" name="New Phytol.">
        <title>Evolutionary innovations through gain and loss of genes in the ectomycorrhizal Boletales.</title>
        <authorList>
            <person name="Wu G."/>
            <person name="Miyauchi S."/>
            <person name="Morin E."/>
            <person name="Kuo A."/>
            <person name="Drula E."/>
            <person name="Varga T."/>
            <person name="Kohler A."/>
            <person name="Feng B."/>
            <person name="Cao Y."/>
            <person name="Lipzen A."/>
            <person name="Daum C."/>
            <person name="Hundley H."/>
            <person name="Pangilinan J."/>
            <person name="Johnson J."/>
            <person name="Barry K."/>
            <person name="LaButti K."/>
            <person name="Ng V."/>
            <person name="Ahrendt S."/>
            <person name="Min B."/>
            <person name="Choi I.G."/>
            <person name="Park H."/>
            <person name="Plett J.M."/>
            <person name="Magnuson J."/>
            <person name="Spatafora J.W."/>
            <person name="Nagy L.G."/>
            <person name="Henrissat B."/>
            <person name="Grigoriev I.V."/>
            <person name="Yang Z.L."/>
            <person name="Xu J."/>
            <person name="Martin F.M."/>
        </authorList>
    </citation>
    <scope>NUCLEOTIDE SEQUENCE</scope>
    <source>
        <strain evidence="1">KUC20120723A-06</strain>
    </source>
</reference>
<comment type="caution">
    <text evidence="1">The sequence shown here is derived from an EMBL/GenBank/DDBJ whole genome shotgun (WGS) entry which is preliminary data.</text>
</comment>
<keyword evidence="2" id="KW-1185">Reference proteome</keyword>
<dbReference type="EMBL" id="MU266398">
    <property type="protein sequence ID" value="KAH7925648.1"/>
    <property type="molecule type" value="Genomic_DNA"/>
</dbReference>
<evidence type="ECO:0000313" key="1">
    <source>
        <dbReference type="EMBL" id="KAH7925648.1"/>
    </source>
</evidence>
<proteinExistence type="predicted"/>
<protein>
    <submittedName>
        <fullName evidence="1">Uncharacterized protein</fullName>
    </submittedName>
</protein>
<gene>
    <name evidence="1" type="ORF">BV22DRAFT_422638</name>
</gene>
<sequence length="95" mass="10441">MVPKTSMTLAPLPGFFLFSGVLLLSGGPYPMTTISLQWLLSVFDAESQKHIGDDGTVHFGLLKRQNHISNSPTGGIGRHRHQSPYQETLPHLSFP</sequence>
<accession>A0ACB8BLC8</accession>